<gene>
    <name evidence="3" type="ORF">GCM10023149_07610</name>
</gene>
<dbReference type="InterPro" id="IPR013780">
    <property type="entry name" value="Glyco_hydro_b"/>
</dbReference>
<evidence type="ECO:0000256" key="1">
    <source>
        <dbReference type="SAM" id="SignalP"/>
    </source>
</evidence>
<dbReference type="SMART" id="SM00642">
    <property type="entry name" value="Aamy"/>
    <property type="match status" value="1"/>
</dbReference>
<sequence length="475" mass="52401">MISVKIKTRMKAYLFLLLVSVCAINCSKSGSVKPDPVTPPVVPPPTDTYKDPAAYGTPFAAVPESKDAVIYEVNLRAFSQEANLKGLQNRLDSIKDLGANVIWLMPIYPVGVLKSAGGLGSPYSVKDYNAVNPEFGTLADLRTVVDEAHKRGMAVILDWVANHTSWDNAWISNKAWYQQDSNGNIISPVGTNWADVAALNYNNAAMRIAMIRAMKYWVLTANVDGYRCDAIDFIPTDFWQQAIDTLKKFNTRKLVLLGEGSKKEQFTAGFQFNYAFEFYDKLKGIFAETQAPSALFTANTNEYNALPAGAIKLRYITNHDVTSSDGSAIDIYKGKQGSLAAFVLAAYMNGSPLIYNGQEVGCPKKIDFFKHDPIDWTTNPDITAEYKKIIALRRASEAIKTGALTTYGNTNVIAFEKKAGTDDVLVLVNAKNSVFSYDIPAVLQNTTWKNAYTNAAVTLATSRQMQPFEYVVLKK</sequence>
<accession>A0ABP8FW97</accession>
<protein>
    <submittedName>
        <fullName evidence="3">Alpha-amylase family glycosyl hydrolase</fullName>
    </submittedName>
</protein>
<comment type="caution">
    <text evidence="3">The sequence shown here is derived from an EMBL/GenBank/DDBJ whole genome shotgun (WGS) entry which is preliminary data.</text>
</comment>
<keyword evidence="3" id="KW-0378">Hydrolase</keyword>
<name>A0ABP8FW97_9SPHI</name>
<evidence type="ECO:0000313" key="4">
    <source>
        <dbReference type="Proteomes" id="UP001500582"/>
    </source>
</evidence>
<dbReference type="CDD" id="cd11313">
    <property type="entry name" value="AmyAc_arch_bac_AmyA"/>
    <property type="match status" value="1"/>
</dbReference>
<reference evidence="4" key="1">
    <citation type="journal article" date="2019" name="Int. J. Syst. Evol. Microbiol.">
        <title>The Global Catalogue of Microorganisms (GCM) 10K type strain sequencing project: providing services to taxonomists for standard genome sequencing and annotation.</title>
        <authorList>
            <consortium name="The Broad Institute Genomics Platform"/>
            <consortium name="The Broad Institute Genome Sequencing Center for Infectious Disease"/>
            <person name="Wu L."/>
            <person name="Ma J."/>
        </authorList>
    </citation>
    <scope>NUCLEOTIDE SEQUENCE [LARGE SCALE GENOMIC DNA]</scope>
    <source>
        <strain evidence="4">JCM 17705</strain>
    </source>
</reference>
<dbReference type="SUPFAM" id="SSF51011">
    <property type="entry name" value="Glycosyl hydrolase domain"/>
    <property type="match status" value="1"/>
</dbReference>
<dbReference type="EMBL" id="BAABFT010000002">
    <property type="protein sequence ID" value="GAA4312304.1"/>
    <property type="molecule type" value="Genomic_DNA"/>
</dbReference>
<dbReference type="GO" id="GO:0016787">
    <property type="term" value="F:hydrolase activity"/>
    <property type="evidence" value="ECO:0007669"/>
    <property type="project" value="UniProtKB-KW"/>
</dbReference>
<dbReference type="Pfam" id="PF00128">
    <property type="entry name" value="Alpha-amylase"/>
    <property type="match status" value="2"/>
</dbReference>
<dbReference type="PANTHER" id="PTHR10357">
    <property type="entry name" value="ALPHA-AMYLASE FAMILY MEMBER"/>
    <property type="match status" value="1"/>
</dbReference>
<evidence type="ECO:0000313" key="3">
    <source>
        <dbReference type="EMBL" id="GAA4312304.1"/>
    </source>
</evidence>
<dbReference type="InterPro" id="IPR017853">
    <property type="entry name" value="GH"/>
</dbReference>
<keyword evidence="1" id="KW-0732">Signal</keyword>
<proteinExistence type="predicted"/>
<feature type="domain" description="Glycosyl hydrolase family 13 catalytic" evidence="2">
    <location>
        <begin position="72"/>
        <end position="393"/>
    </location>
</feature>
<dbReference type="Proteomes" id="UP001500582">
    <property type="component" value="Unassembled WGS sequence"/>
</dbReference>
<dbReference type="InterPro" id="IPR006047">
    <property type="entry name" value="GH13_cat_dom"/>
</dbReference>
<dbReference type="SUPFAM" id="SSF51445">
    <property type="entry name" value="(Trans)glycosidases"/>
    <property type="match status" value="1"/>
</dbReference>
<dbReference type="Gene3D" id="3.20.20.80">
    <property type="entry name" value="Glycosidases"/>
    <property type="match status" value="1"/>
</dbReference>
<dbReference type="Gene3D" id="2.60.40.1180">
    <property type="entry name" value="Golgi alpha-mannosidase II"/>
    <property type="match status" value="1"/>
</dbReference>
<feature type="signal peptide" evidence="1">
    <location>
        <begin position="1"/>
        <end position="23"/>
    </location>
</feature>
<keyword evidence="4" id="KW-1185">Reference proteome</keyword>
<feature type="chain" id="PRO_5045044574" evidence="1">
    <location>
        <begin position="24"/>
        <end position="475"/>
    </location>
</feature>
<dbReference type="PANTHER" id="PTHR10357:SF205">
    <property type="entry name" value="O-GLYCOSYL HYDROLASE FAMILY 13"/>
    <property type="match status" value="1"/>
</dbReference>
<evidence type="ECO:0000259" key="2">
    <source>
        <dbReference type="SMART" id="SM00642"/>
    </source>
</evidence>
<organism evidence="3 4">
    <name type="scientific">Mucilaginibacter gynuensis</name>
    <dbReference type="NCBI Taxonomy" id="1302236"/>
    <lineage>
        <taxon>Bacteria</taxon>
        <taxon>Pseudomonadati</taxon>
        <taxon>Bacteroidota</taxon>
        <taxon>Sphingobacteriia</taxon>
        <taxon>Sphingobacteriales</taxon>
        <taxon>Sphingobacteriaceae</taxon>
        <taxon>Mucilaginibacter</taxon>
    </lineage>
</organism>